<evidence type="ECO:0000313" key="2">
    <source>
        <dbReference type="EMBL" id="MFC5192730.1"/>
    </source>
</evidence>
<accession>A0ABW0C070</accession>
<protein>
    <submittedName>
        <fullName evidence="2">LVIVD repeat-containing protein</fullName>
    </submittedName>
</protein>
<feature type="signal peptide" evidence="1">
    <location>
        <begin position="1"/>
        <end position="20"/>
    </location>
</feature>
<dbReference type="PROSITE" id="PS51257">
    <property type="entry name" value="PROKAR_LIPOPROTEIN"/>
    <property type="match status" value="1"/>
</dbReference>
<dbReference type="InterPro" id="IPR013211">
    <property type="entry name" value="LVIVD"/>
</dbReference>
<keyword evidence="3" id="KW-1185">Reference proteome</keyword>
<evidence type="ECO:0000256" key="1">
    <source>
        <dbReference type="SAM" id="SignalP"/>
    </source>
</evidence>
<evidence type="ECO:0000313" key="3">
    <source>
        <dbReference type="Proteomes" id="UP001596163"/>
    </source>
</evidence>
<dbReference type="Pfam" id="PF08309">
    <property type="entry name" value="LVIVD"/>
    <property type="match status" value="1"/>
</dbReference>
<reference evidence="3" key="1">
    <citation type="journal article" date="2019" name="Int. J. Syst. Evol. Microbiol.">
        <title>The Global Catalogue of Microorganisms (GCM) 10K type strain sequencing project: providing services to taxonomists for standard genome sequencing and annotation.</title>
        <authorList>
            <consortium name="The Broad Institute Genomics Platform"/>
            <consortium name="The Broad Institute Genome Sequencing Center for Infectious Disease"/>
            <person name="Wu L."/>
            <person name="Ma J."/>
        </authorList>
    </citation>
    <scope>NUCLEOTIDE SEQUENCE [LARGE SCALE GENOMIC DNA]</scope>
    <source>
        <strain evidence="3">CGMCC 1.7030</strain>
    </source>
</reference>
<dbReference type="SUPFAM" id="SSF63825">
    <property type="entry name" value="YWTD domain"/>
    <property type="match status" value="1"/>
</dbReference>
<name>A0ABW0C070_9BACT</name>
<proteinExistence type="predicted"/>
<feature type="chain" id="PRO_5046792300" evidence="1">
    <location>
        <begin position="21"/>
        <end position="415"/>
    </location>
</feature>
<sequence length="415" mass="46437">MKTTNLFIALLLLTSGLFFSCEDQVTTTYTYRTMMPVYLEMSDVRARLITTEPAKPLDNPGKIYIYHDYLLVNEPSKGIHILDNTNPANPINLSFIPIEGNMDLAVNDNILYADNYVDLLAFDISKISNIKLVNRVKDVFTHLYRHDTGQIITFKDTVITTDGPRWEIDGGWALRSDMSFTANFSAASKSYGTGGSMARFTLMDGHLYAVDESSMRVFDVQNAAEPKFIKPINLGWGIETIFPFQNKLFIGSNRGMHIYDASTPHSPTRMAVYEHVVACDPVVVNEEHAFVTLRTGNFCINGVNELQIIDIKNPYAPKLKKAYPMLNPHGLGLAGDYLFITEGRHGLKSFNVKDVMAIDKNQLEFLQNMKSIDLIPGPKSLIVIGPDGVCQYDYSAPSKLRKLSCIQVTNPVIIS</sequence>
<dbReference type="EMBL" id="JBHSKS010000010">
    <property type="protein sequence ID" value="MFC5192730.1"/>
    <property type="molecule type" value="Genomic_DNA"/>
</dbReference>
<organism evidence="2 3">
    <name type="scientific">Algoriphagus aquatilis</name>
    <dbReference type="NCBI Taxonomy" id="490186"/>
    <lineage>
        <taxon>Bacteria</taxon>
        <taxon>Pseudomonadati</taxon>
        <taxon>Bacteroidota</taxon>
        <taxon>Cytophagia</taxon>
        <taxon>Cytophagales</taxon>
        <taxon>Cyclobacteriaceae</taxon>
        <taxon>Algoriphagus</taxon>
    </lineage>
</organism>
<gene>
    <name evidence="2" type="ORF">ACFPIK_13210</name>
</gene>
<keyword evidence="1" id="KW-0732">Signal</keyword>
<comment type="caution">
    <text evidence="2">The sequence shown here is derived from an EMBL/GenBank/DDBJ whole genome shotgun (WGS) entry which is preliminary data.</text>
</comment>
<dbReference type="Proteomes" id="UP001596163">
    <property type="component" value="Unassembled WGS sequence"/>
</dbReference>
<dbReference type="RefSeq" id="WP_377916026.1">
    <property type="nucleotide sequence ID" value="NZ_JBHSKS010000010.1"/>
</dbReference>